<dbReference type="AlphaFoldDB" id="A0A0F9ACC3"/>
<keyword evidence="1" id="KW-0812">Transmembrane</keyword>
<evidence type="ECO:0000313" key="2">
    <source>
        <dbReference type="EMBL" id="KKK76154.1"/>
    </source>
</evidence>
<sequence length="193" mass="21549">MNKKATGMMMTIMLVAACGWVAAVVLVIKPSLWLGLLIIPLGGIAIGLGICFLIWRWWFKRGTSPAVWDLSSIWPDVKRISQTKLYMIGSVFQIGPVRYLYGRAGEDLQKGMLVESDLAGRLVLGEPLPEGKEINELIYGDLKAAHKVDKYGKGILGWPQVDVKKYQYFWLEEPPLGTRFEMKGARAIHKAGD</sequence>
<comment type="caution">
    <text evidence="2">The sequence shown here is derived from an EMBL/GenBank/DDBJ whole genome shotgun (WGS) entry which is preliminary data.</text>
</comment>
<proteinExistence type="predicted"/>
<dbReference type="PROSITE" id="PS51257">
    <property type="entry name" value="PROKAR_LIPOPROTEIN"/>
    <property type="match status" value="1"/>
</dbReference>
<organism evidence="2">
    <name type="scientific">marine sediment metagenome</name>
    <dbReference type="NCBI Taxonomy" id="412755"/>
    <lineage>
        <taxon>unclassified sequences</taxon>
        <taxon>metagenomes</taxon>
        <taxon>ecological metagenomes</taxon>
    </lineage>
</organism>
<protein>
    <submittedName>
        <fullName evidence="2">Uncharacterized protein</fullName>
    </submittedName>
</protein>
<reference evidence="2" key="1">
    <citation type="journal article" date="2015" name="Nature">
        <title>Complex archaea that bridge the gap between prokaryotes and eukaryotes.</title>
        <authorList>
            <person name="Spang A."/>
            <person name="Saw J.H."/>
            <person name="Jorgensen S.L."/>
            <person name="Zaremba-Niedzwiedzka K."/>
            <person name="Martijn J."/>
            <person name="Lind A.E."/>
            <person name="van Eijk R."/>
            <person name="Schleper C."/>
            <person name="Guy L."/>
            <person name="Ettema T.J."/>
        </authorList>
    </citation>
    <scope>NUCLEOTIDE SEQUENCE</scope>
</reference>
<keyword evidence="1" id="KW-0472">Membrane</keyword>
<name>A0A0F9ACC3_9ZZZZ</name>
<gene>
    <name evidence="2" type="ORF">LCGC14_2866530</name>
</gene>
<dbReference type="EMBL" id="LAZR01055534">
    <property type="protein sequence ID" value="KKK76154.1"/>
    <property type="molecule type" value="Genomic_DNA"/>
</dbReference>
<keyword evidence="1" id="KW-1133">Transmembrane helix</keyword>
<feature type="transmembrane region" description="Helical" evidence="1">
    <location>
        <begin position="33"/>
        <end position="55"/>
    </location>
</feature>
<evidence type="ECO:0000256" key="1">
    <source>
        <dbReference type="SAM" id="Phobius"/>
    </source>
</evidence>
<accession>A0A0F9ACC3</accession>